<reference evidence="2 3" key="1">
    <citation type="submission" date="2014-11" db="EMBL/GenBank/DDBJ databases">
        <title>Pan-genome of Gallibacterium spp.</title>
        <authorList>
            <person name="Kudirkiene E."/>
            <person name="Bojesen A.M."/>
        </authorList>
    </citation>
    <scope>NUCLEOTIDE SEQUENCE [LARGE SCALE GENOMIC DNA]</scope>
    <source>
        <strain evidence="2 3">18469/18</strain>
    </source>
</reference>
<organism evidence="2 3">
    <name type="scientific">Gallibacterium salpingitidis</name>
    <dbReference type="NCBI Taxonomy" id="505341"/>
    <lineage>
        <taxon>Bacteria</taxon>
        <taxon>Pseudomonadati</taxon>
        <taxon>Pseudomonadota</taxon>
        <taxon>Gammaproteobacteria</taxon>
        <taxon>Pasteurellales</taxon>
        <taxon>Pasteurellaceae</taxon>
        <taxon>Gallibacterium</taxon>
    </lineage>
</organism>
<evidence type="ECO:0000259" key="1">
    <source>
        <dbReference type="Pfam" id="PF04865"/>
    </source>
</evidence>
<evidence type="ECO:0000313" key="2">
    <source>
        <dbReference type="EMBL" id="OBX10421.1"/>
    </source>
</evidence>
<dbReference type="RefSeq" id="WP_066421759.1">
    <property type="nucleotide sequence ID" value="NZ_CP103875.1"/>
</dbReference>
<dbReference type="Pfam" id="PF04865">
    <property type="entry name" value="Baseplate_J"/>
    <property type="match status" value="1"/>
</dbReference>
<dbReference type="Proteomes" id="UP000092527">
    <property type="component" value="Unassembled WGS sequence"/>
</dbReference>
<feature type="domain" description="Baseplate protein J-like barrel" evidence="1">
    <location>
        <begin position="102"/>
        <end position="176"/>
    </location>
</feature>
<sequence>MSLPDIQFTPEGVILPTEEDILNGLFDIFDTAFSSKLNRNLETPQGQLITSLTAIIADKNNQIAWLANNLDPTFSDGRMQDAIGNIYFLSRKGQINSTVVCEFTGMAGTVIPKGFELVDNNGNSWFLNKEISILSSGTVTGELTAAGVYSAEKNTITTIKSAIVGLDRVTNQEAAIIGIEKENRADFGTRIKNSVAKNSQGMLGSIYSNVSDLTGVLDCYVVDNVKDTPITVGVTNYTLTPHSVYVAVVGGDEAEIAKNIWIYTGNGCDYNGNTTVNVTDDNYQTPKPTYEVKFMRPNPTPIYFRVKVRQGAQLNYESAVKEAIINAFSRETLNKIGSQLYAMTYASDIITALSGSKLLDIDVSLSRDNYADYVELGIDQYPIVSSDSIEVILV</sequence>
<dbReference type="AlphaFoldDB" id="A0AB36E5C3"/>
<name>A0AB36E5C3_9PAST</name>
<proteinExistence type="predicted"/>
<gene>
    <name evidence="2" type="ORF">QV09_05600</name>
</gene>
<evidence type="ECO:0000313" key="3">
    <source>
        <dbReference type="Proteomes" id="UP000092527"/>
    </source>
</evidence>
<accession>A0AB36E5C3</accession>
<dbReference type="InterPro" id="IPR006949">
    <property type="entry name" value="Barrel_Baseplate_J-like"/>
</dbReference>
<comment type="caution">
    <text evidence="2">The sequence shown here is derived from an EMBL/GenBank/DDBJ whole genome shotgun (WGS) entry which is preliminary data.</text>
</comment>
<protein>
    <submittedName>
        <fullName evidence="2">Bacteriophage protein</fullName>
    </submittedName>
</protein>
<dbReference type="EMBL" id="JTJU01000028">
    <property type="protein sequence ID" value="OBX10421.1"/>
    <property type="molecule type" value="Genomic_DNA"/>
</dbReference>